<keyword evidence="5" id="KW-0804">Transcription</keyword>
<evidence type="ECO:0000313" key="11">
    <source>
        <dbReference type="Proteomes" id="UP001519272"/>
    </source>
</evidence>
<dbReference type="InterPro" id="IPR011006">
    <property type="entry name" value="CheY-like_superfamily"/>
</dbReference>
<dbReference type="Gene3D" id="1.10.10.10">
    <property type="entry name" value="Winged helix-like DNA-binding domain superfamily/Winged helix DNA-binding domain"/>
    <property type="match status" value="1"/>
</dbReference>
<evidence type="ECO:0000256" key="6">
    <source>
        <dbReference type="PROSITE-ProRule" id="PRU00169"/>
    </source>
</evidence>
<dbReference type="SMART" id="SM00862">
    <property type="entry name" value="Trans_reg_C"/>
    <property type="match status" value="1"/>
</dbReference>
<dbReference type="RefSeq" id="WP_210090738.1">
    <property type="nucleotide sequence ID" value="NZ_JAGGKG010000022.1"/>
</dbReference>
<feature type="domain" description="Response regulatory" evidence="8">
    <location>
        <begin position="8"/>
        <end position="122"/>
    </location>
</feature>
<evidence type="ECO:0000256" key="5">
    <source>
        <dbReference type="ARBA" id="ARBA00023163"/>
    </source>
</evidence>
<dbReference type="Pfam" id="PF00072">
    <property type="entry name" value="Response_reg"/>
    <property type="match status" value="1"/>
</dbReference>
<feature type="DNA-binding region" description="OmpR/PhoB-type" evidence="7">
    <location>
        <begin position="137"/>
        <end position="242"/>
    </location>
</feature>
<dbReference type="SUPFAM" id="SSF46894">
    <property type="entry name" value="C-terminal effector domain of the bipartite response regulators"/>
    <property type="match status" value="1"/>
</dbReference>
<evidence type="ECO:0000256" key="2">
    <source>
        <dbReference type="ARBA" id="ARBA00023012"/>
    </source>
</evidence>
<dbReference type="PROSITE" id="PS51755">
    <property type="entry name" value="OMPR_PHOB"/>
    <property type="match status" value="1"/>
</dbReference>
<dbReference type="InterPro" id="IPR001867">
    <property type="entry name" value="OmpR/PhoB-type_DNA-bd"/>
</dbReference>
<evidence type="ECO:0000256" key="4">
    <source>
        <dbReference type="ARBA" id="ARBA00023125"/>
    </source>
</evidence>
<gene>
    <name evidence="10" type="ORF">J2Z32_003820</name>
</gene>
<comment type="caution">
    <text evidence="10">The sequence shown here is derived from an EMBL/GenBank/DDBJ whole genome shotgun (WGS) entry which is preliminary data.</text>
</comment>
<dbReference type="InterPro" id="IPR001789">
    <property type="entry name" value="Sig_transdc_resp-reg_receiver"/>
</dbReference>
<protein>
    <submittedName>
        <fullName evidence="10">DNA-binding response OmpR family regulator</fullName>
    </submittedName>
</protein>
<dbReference type="CDD" id="cd00383">
    <property type="entry name" value="trans_reg_C"/>
    <property type="match status" value="1"/>
</dbReference>
<sequence length="246" mass="28280">MNNIFESRILIIDDEPDLRMMIENILRQEGFEHVFTAADCAQARRLFASIKPDGVLMDVMLPDGDGFSLMSEFRKHSPVPILFLSARDQDEDRLLGLGLGADDYITKPFLHRELLLRLKSVLNRAYFPVLFKQVDHKPIFYLQDTKVDLNSGTIIVGDALRGEQEQRSLTAKEFVILEKLYENRGRIVTGDSLCHAVWGEGLYGYENSLMVHIRRLREKLEPEPSKPRYLLTVRGLGYKLKLEGEQ</sequence>
<feature type="domain" description="OmpR/PhoB-type" evidence="9">
    <location>
        <begin position="137"/>
        <end position="242"/>
    </location>
</feature>
<dbReference type="Pfam" id="PF00486">
    <property type="entry name" value="Trans_reg_C"/>
    <property type="match status" value="1"/>
</dbReference>
<dbReference type="Proteomes" id="UP001519272">
    <property type="component" value="Unassembled WGS sequence"/>
</dbReference>
<dbReference type="Gene3D" id="6.10.250.690">
    <property type="match status" value="1"/>
</dbReference>
<dbReference type="GO" id="GO:0003677">
    <property type="term" value="F:DNA binding"/>
    <property type="evidence" value="ECO:0007669"/>
    <property type="project" value="UniProtKB-KW"/>
</dbReference>
<dbReference type="PANTHER" id="PTHR48111:SF40">
    <property type="entry name" value="PHOSPHATE REGULON TRANSCRIPTIONAL REGULATORY PROTEIN PHOB"/>
    <property type="match status" value="1"/>
</dbReference>
<dbReference type="Gene3D" id="3.40.50.2300">
    <property type="match status" value="1"/>
</dbReference>
<evidence type="ECO:0000256" key="3">
    <source>
        <dbReference type="ARBA" id="ARBA00023015"/>
    </source>
</evidence>
<reference evidence="10 11" key="1">
    <citation type="submission" date="2021-03" db="EMBL/GenBank/DDBJ databases">
        <title>Genomic Encyclopedia of Type Strains, Phase IV (KMG-IV): sequencing the most valuable type-strain genomes for metagenomic binning, comparative biology and taxonomic classification.</title>
        <authorList>
            <person name="Goeker M."/>
        </authorList>
    </citation>
    <scope>NUCLEOTIDE SEQUENCE [LARGE SCALE GENOMIC DNA]</scope>
    <source>
        <strain evidence="10 11">DSM 14349</strain>
    </source>
</reference>
<keyword evidence="3" id="KW-0805">Transcription regulation</keyword>
<evidence type="ECO:0000259" key="9">
    <source>
        <dbReference type="PROSITE" id="PS51755"/>
    </source>
</evidence>
<evidence type="ECO:0000313" key="10">
    <source>
        <dbReference type="EMBL" id="MBP1907155.1"/>
    </source>
</evidence>
<evidence type="ECO:0000256" key="1">
    <source>
        <dbReference type="ARBA" id="ARBA00022553"/>
    </source>
</evidence>
<keyword evidence="2" id="KW-0902">Two-component regulatory system</keyword>
<dbReference type="CDD" id="cd17574">
    <property type="entry name" value="REC_OmpR"/>
    <property type="match status" value="1"/>
</dbReference>
<proteinExistence type="predicted"/>
<evidence type="ECO:0000259" key="8">
    <source>
        <dbReference type="PROSITE" id="PS50110"/>
    </source>
</evidence>
<evidence type="ECO:0000256" key="7">
    <source>
        <dbReference type="PROSITE-ProRule" id="PRU01091"/>
    </source>
</evidence>
<keyword evidence="1 6" id="KW-0597">Phosphoprotein</keyword>
<dbReference type="SMART" id="SM00448">
    <property type="entry name" value="REC"/>
    <property type="match status" value="1"/>
</dbReference>
<dbReference type="InterPro" id="IPR039420">
    <property type="entry name" value="WalR-like"/>
</dbReference>
<organism evidence="10 11">
    <name type="scientific">Paenibacillus turicensis</name>
    <dbReference type="NCBI Taxonomy" id="160487"/>
    <lineage>
        <taxon>Bacteria</taxon>
        <taxon>Bacillati</taxon>
        <taxon>Bacillota</taxon>
        <taxon>Bacilli</taxon>
        <taxon>Bacillales</taxon>
        <taxon>Paenibacillaceae</taxon>
        <taxon>Paenibacillus</taxon>
    </lineage>
</organism>
<accession>A0ABS4FX51</accession>
<feature type="modified residue" description="4-aspartylphosphate" evidence="6">
    <location>
        <position position="58"/>
    </location>
</feature>
<dbReference type="PROSITE" id="PS50110">
    <property type="entry name" value="RESPONSE_REGULATORY"/>
    <property type="match status" value="1"/>
</dbReference>
<dbReference type="InterPro" id="IPR036388">
    <property type="entry name" value="WH-like_DNA-bd_sf"/>
</dbReference>
<keyword evidence="4 7" id="KW-0238">DNA-binding</keyword>
<dbReference type="InterPro" id="IPR016032">
    <property type="entry name" value="Sig_transdc_resp-reg_C-effctor"/>
</dbReference>
<keyword evidence="11" id="KW-1185">Reference proteome</keyword>
<dbReference type="SUPFAM" id="SSF52172">
    <property type="entry name" value="CheY-like"/>
    <property type="match status" value="1"/>
</dbReference>
<dbReference type="EMBL" id="JAGGKG010000022">
    <property type="protein sequence ID" value="MBP1907155.1"/>
    <property type="molecule type" value="Genomic_DNA"/>
</dbReference>
<dbReference type="PANTHER" id="PTHR48111">
    <property type="entry name" value="REGULATOR OF RPOS"/>
    <property type="match status" value="1"/>
</dbReference>
<name>A0ABS4FX51_9BACL</name>